<dbReference type="SUPFAM" id="SSF51726">
    <property type="entry name" value="UROD/MetE-like"/>
    <property type="match status" value="1"/>
</dbReference>
<evidence type="ECO:0000313" key="1">
    <source>
        <dbReference type="EMBL" id="QXB18243.1"/>
    </source>
</evidence>
<gene>
    <name evidence="1" type="ORF">I6L55_10255</name>
</gene>
<dbReference type="Proteomes" id="UP000683520">
    <property type="component" value="Chromosome"/>
</dbReference>
<dbReference type="RefSeq" id="WP_092102355.1">
    <property type="nucleotide sequence ID" value="NZ_CP047198.1"/>
</dbReference>
<organism evidence="1 2">
    <name type="scientific">Corynebacterium coyleae</name>
    <dbReference type="NCBI Taxonomy" id="53374"/>
    <lineage>
        <taxon>Bacteria</taxon>
        <taxon>Bacillati</taxon>
        <taxon>Actinomycetota</taxon>
        <taxon>Actinomycetes</taxon>
        <taxon>Mycobacteriales</taxon>
        <taxon>Corynebacteriaceae</taxon>
        <taxon>Corynebacterium</taxon>
    </lineage>
</organism>
<dbReference type="EMBL" id="CP077302">
    <property type="protein sequence ID" value="QXB18243.1"/>
    <property type="molecule type" value="Genomic_DNA"/>
</dbReference>
<reference evidence="1 2" key="1">
    <citation type="submission" date="2021-06" db="EMBL/GenBank/DDBJ databases">
        <title>FDA dAtabase for Regulatory Grade micrObial Sequences (FDA-ARGOS): Supporting development and validation of Infectious Disease Dx tests.</title>
        <authorList>
            <person name="Sproer C."/>
            <person name="Gronow S."/>
            <person name="Severitt S."/>
            <person name="Schroder I."/>
            <person name="Tallon L."/>
            <person name="Sadzewicz L."/>
            <person name="Zhao X."/>
            <person name="Boylan J."/>
            <person name="Ott S."/>
            <person name="Bowen H."/>
            <person name="Vavikolanu K."/>
            <person name="Mehta A."/>
            <person name="Aluvathingal J."/>
            <person name="Nadendla S."/>
            <person name="Lowell S."/>
            <person name="Myers T."/>
            <person name="Yan Y."/>
        </authorList>
    </citation>
    <scope>NUCLEOTIDE SEQUENCE [LARGE SCALE GENOMIC DNA]</scope>
    <source>
        <strain evidence="1 2">FDAARGOS 1425</strain>
    </source>
</reference>
<dbReference type="Gene3D" id="3.20.20.210">
    <property type="match status" value="1"/>
</dbReference>
<evidence type="ECO:0000313" key="2">
    <source>
        <dbReference type="Proteomes" id="UP000683520"/>
    </source>
</evidence>
<protein>
    <submittedName>
        <fullName evidence="1">Methionine synthase</fullName>
    </submittedName>
</protein>
<sequence>MIAPTAFGIGPLPGTDLAKAADVVLSESPLPHVPQLPDRGVGSDLIGRTAALLEIPIAPGPRGWRVAARKRADADRMVRDLDHLEELWHGKVDTVKVQLAGPFTLAAEVEMANGHRMITDPGALRDLTDALLEACNQHRSDVAGRFGATVLQLDEPRLGDVMAGTLKGATDYETIAAIPEPQETLQRFGEHLLHTPVLIDDTPWQTTDPRTCNRDALARLLDTGTRIAIPTMQPRELYRVFDELQIDPAQTQIDVYAEPADTLLASARSYAAAREMHEELASQ</sequence>
<dbReference type="InterPro" id="IPR038071">
    <property type="entry name" value="UROD/MetE-like_sf"/>
</dbReference>
<name>A0ABX8KUE2_9CORY</name>
<dbReference type="GeneID" id="92750566"/>
<proteinExistence type="predicted"/>
<keyword evidence="2" id="KW-1185">Reference proteome</keyword>
<accession>A0ABX8KUE2</accession>